<gene>
    <name evidence="1" type="ORF">GAK30_00153</name>
</gene>
<dbReference type="EMBL" id="WNDQ01000001">
    <property type="protein sequence ID" value="KAF1024133.1"/>
    <property type="molecule type" value="Genomic_DNA"/>
</dbReference>
<comment type="caution">
    <text evidence="1">The sequence shown here is derived from an EMBL/GenBank/DDBJ whole genome shotgun (WGS) entry which is preliminary data.</text>
</comment>
<evidence type="ECO:0008006" key="3">
    <source>
        <dbReference type="Google" id="ProtNLM"/>
    </source>
</evidence>
<dbReference type="InterPro" id="IPR036412">
    <property type="entry name" value="HAD-like_sf"/>
</dbReference>
<proteinExistence type="predicted"/>
<sequence>MKRLIVDLDHTLCVARDRDYANAEPRADVIAQLRTYHAQGFEIAIHTSRNVRTYAGNVGKINAHTLPVILDWLARHDVPYDEIHVGKPWCGDDGFYIDDRAVRPSEFVRHSYEEIVQLLEREQS</sequence>
<protein>
    <recommendedName>
        <fullName evidence="3">Capsule biosynthesis phosphatase</fullName>
    </recommendedName>
</protein>
<dbReference type="SUPFAM" id="SSF56784">
    <property type="entry name" value="HAD-like"/>
    <property type="match status" value="1"/>
</dbReference>
<name>A0A7V8FSN6_9BURK</name>
<reference evidence="2" key="1">
    <citation type="journal article" date="2020" name="MBio">
        <title>Horizontal gene transfer to a defensive symbiont with a reduced genome amongst a multipartite beetle microbiome.</title>
        <authorList>
            <person name="Waterworth S.C."/>
            <person name="Florez L.V."/>
            <person name="Rees E.R."/>
            <person name="Hertweck C."/>
            <person name="Kaltenpoth M."/>
            <person name="Kwan J.C."/>
        </authorList>
    </citation>
    <scope>NUCLEOTIDE SEQUENCE [LARGE SCALE GENOMIC DNA]</scope>
</reference>
<dbReference type="InterPro" id="IPR023214">
    <property type="entry name" value="HAD_sf"/>
</dbReference>
<evidence type="ECO:0000313" key="2">
    <source>
        <dbReference type="Proteomes" id="UP000461670"/>
    </source>
</evidence>
<dbReference type="Gene3D" id="3.40.50.1000">
    <property type="entry name" value="HAD superfamily/HAD-like"/>
    <property type="match status" value="1"/>
</dbReference>
<dbReference type="Proteomes" id="UP000461670">
    <property type="component" value="Unassembled WGS sequence"/>
</dbReference>
<accession>A0A7V8FSN6</accession>
<evidence type="ECO:0000313" key="1">
    <source>
        <dbReference type="EMBL" id="KAF1024133.1"/>
    </source>
</evidence>
<dbReference type="AlphaFoldDB" id="A0A7V8FSN6"/>
<dbReference type="InterPro" id="IPR010039">
    <property type="entry name" value="EcbF_BcbF"/>
</dbReference>
<organism evidence="1 2">
    <name type="scientific">Paracidovorax wautersii</name>
    <dbReference type="NCBI Taxonomy" id="1177982"/>
    <lineage>
        <taxon>Bacteria</taxon>
        <taxon>Pseudomonadati</taxon>
        <taxon>Pseudomonadota</taxon>
        <taxon>Betaproteobacteria</taxon>
        <taxon>Burkholderiales</taxon>
        <taxon>Comamonadaceae</taxon>
        <taxon>Paracidovorax</taxon>
    </lineage>
</organism>
<dbReference type="NCBIfam" id="TIGR01689">
    <property type="entry name" value="EcbF-BcbF"/>
    <property type="match status" value="1"/>
</dbReference>